<proteinExistence type="predicted"/>
<evidence type="ECO:0000256" key="1">
    <source>
        <dbReference type="SAM" id="MobiDB-lite"/>
    </source>
</evidence>
<dbReference type="EMBL" id="KV875097">
    <property type="protein sequence ID" value="OIW30367.1"/>
    <property type="molecule type" value="Genomic_DNA"/>
</dbReference>
<reference evidence="2 3" key="1">
    <citation type="submission" date="2016-10" db="EMBL/GenBank/DDBJ databases">
        <title>Draft genome sequence of Coniochaeta ligniaria NRRL30616, a lignocellulolytic fungus for bioabatement of inhibitors in plant biomass hydrolysates.</title>
        <authorList>
            <consortium name="DOE Joint Genome Institute"/>
            <person name="Jimenez D.J."/>
            <person name="Hector R.E."/>
            <person name="Riley R."/>
            <person name="Sun H."/>
            <person name="Grigoriev I.V."/>
            <person name="Van Elsas J.D."/>
            <person name="Nichols N.N."/>
        </authorList>
    </citation>
    <scope>NUCLEOTIDE SEQUENCE [LARGE SCALE GENOMIC DNA]</scope>
    <source>
        <strain evidence="2 3">NRRL 30616</strain>
    </source>
</reference>
<keyword evidence="3" id="KW-1185">Reference proteome</keyword>
<dbReference type="AlphaFoldDB" id="A0A1J7IRU9"/>
<evidence type="ECO:0000313" key="3">
    <source>
        <dbReference type="Proteomes" id="UP000182658"/>
    </source>
</evidence>
<organism evidence="2 3">
    <name type="scientific">Coniochaeta ligniaria NRRL 30616</name>
    <dbReference type="NCBI Taxonomy" id="1408157"/>
    <lineage>
        <taxon>Eukaryota</taxon>
        <taxon>Fungi</taxon>
        <taxon>Dikarya</taxon>
        <taxon>Ascomycota</taxon>
        <taxon>Pezizomycotina</taxon>
        <taxon>Sordariomycetes</taxon>
        <taxon>Sordariomycetidae</taxon>
        <taxon>Coniochaetales</taxon>
        <taxon>Coniochaetaceae</taxon>
        <taxon>Coniochaeta</taxon>
    </lineage>
</organism>
<protein>
    <submittedName>
        <fullName evidence="2">Uncharacterized protein</fullName>
    </submittedName>
</protein>
<sequence>MLELRRKARLSSLSVCCFPSPSFLLFKFAIVTFGFESNPCVESLQRSHNEYLEKGNSTNKTTTSFLAQETLFPTFISLDPRPSRAIEVNSLIVSSLQACDRGILKETLRDHVGSKNRSLRPVVLSYRPFTTQIVNRLFPVSARHKTNRRSLPLTPPTPFRHPSSSTTAAGVRQTADL</sequence>
<dbReference type="InParanoid" id="A0A1J7IRU9"/>
<feature type="region of interest" description="Disordered" evidence="1">
    <location>
        <begin position="144"/>
        <end position="177"/>
    </location>
</feature>
<name>A0A1J7IRU9_9PEZI</name>
<accession>A0A1J7IRU9</accession>
<gene>
    <name evidence="2" type="ORF">CONLIGDRAFT_366503</name>
</gene>
<dbReference type="Proteomes" id="UP000182658">
    <property type="component" value="Unassembled WGS sequence"/>
</dbReference>
<evidence type="ECO:0000313" key="2">
    <source>
        <dbReference type="EMBL" id="OIW30367.1"/>
    </source>
</evidence>